<dbReference type="AlphaFoldDB" id="A0A8T0NX60"/>
<feature type="signal peptide" evidence="1">
    <location>
        <begin position="1"/>
        <end position="21"/>
    </location>
</feature>
<reference evidence="2" key="1">
    <citation type="submission" date="2020-05" db="EMBL/GenBank/DDBJ databases">
        <title>WGS assembly of Panicum virgatum.</title>
        <authorList>
            <person name="Lovell J.T."/>
            <person name="Jenkins J."/>
            <person name="Shu S."/>
            <person name="Juenger T.E."/>
            <person name="Schmutz J."/>
        </authorList>
    </citation>
    <scope>NUCLEOTIDE SEQUENCE</scope>
    <source>
        <strain evidence="2">AP13</strain>
    </source>
</reference>
<sequence length="48" mass="5181">MRSILVIRISLSIFSLPSCPAIFHSLPTPSRLDSCRVCGSCASRCVTV</sequence>
<keyword evidence="1" id="KW-0732">Signal</keyword>
<evidence type="ECO:0000313" key="3">
    <source>
        <dbReference type="Proteomes" id="UP000823388"/>
    </source>
</evidence>
<dbReference type="Proteomes" id="UP000823388">
    <property type="component" value="Chromosome 9K"/>
</dbReference>
<dbReference type="EMBL" id="CM029053">
    <property type="protein sequence ID" value="KAG2554177.1"/>
    <property type="molecule type" value="Genomic_DNA"/>
</dbReference>
<accession>A0A8T0NX60</accession>
<evidence type="ECO:0000313" key="2">
    <source>
        <dbReference type="EMBL" id="KAG2554177.1"/>
    </source>
</evidence>
<organism evidence="2 3">
    <name type="scientific">Panicum virgatum</name>
    <name type="common">Blackwell switchgrass</name>
    <dbReference type="NCBI Taxonomy" id="38727"/>
    <lineage>
        <taxon>Eukaryota</taxon>
        <taxon>Viridiplantae</taxon>
        <taxon>Streptophyta</taxon>
        <taxon>Embryophyta</taxon>
        <taxon>Tracheophyta</taxon>
        <taxon>Spermatophyta</taxon>
        <taxon>Magnoliopsida</taxon>
        <taxon>Liliopsida</taxon>
        <taxon>Poales</taxon>
        <taxon>Poaceae</taxon>
        <taxon>PACMAD clade</taxon>
        <taxon>Panicoideae</taxon>
        <taxon>Panicodae</taxon>
        <taxon>Paniceae</taxon>
        <taxon>Panicinae</taxon>
        <taxon>Panicum</taxon>
        <taxon>Panicum sect. Hiantes</taxon>
    </lineage>
</organism>
<feature type="chain" id="PRO_5035832173" evidence="1">
    <location>
        <begin position="22"/>
        <end position="48"/>
    </location>
</feature>
<proteinExistence type="predicted"/>
<keyword evidence="3" id="KW-1185">Reference proteome</keyword>
<protein>
    <submittedName>
        <fullName evidence="2">Uncharacterized protein</fullName>
    </submittedName>
</protein>
<gene>
    <name evidence="2" type="ORF">PVAP13_9KG645750</name>
</gene>
<evidence type="ECO:0000256" key="1">
    <source>
        <dbReference type="SAM" id="SignalP"/>
    </source>
</evidence>
<comment type="caution">
    <text evidence="2">The sequence shown here is derived from an EMBL/GenBank/DDBJ whole genome shotgun (WGS) entry which is preliminary data.</text>
</comment>
<name>A0A8T0NX60_PANVG</name>